<dbReference type="AlphaFoldDB" id="A0A9W6P3S1"/>
<evidence type="ECO:0000313" key="3">
    <source>
        <dbReference type="EMBL" id="GLU46569.1"/>
    </source>
</evidence>
<dbReference type="RefSeq" id="WP_285757412.1">
    <property type="nucleotide sequence ID" value="NZ_BSQG01000001.1"/>
</dbReference>
<sequence length="247" mass="25340">MPLPTALITGGTSGIGKASAELLHQQGYRVMVTGQNPDTLAAARKELPAGVIILRADSRSTSDTDHLASEVRTRFGQLDVLFLNAGISRAAPLEAVDEATYDDVFATNARGQFFTLQKTLPLLRDGSSVVFTVGIGAIRGIAGGSITAASRGALLAMVPSLAIELAPRRIRVNAVSPGAVETPIWSKSGLPPEALAEATEAMAARIPFGRMGSAREIAEVVAFLASGSSGYVTGQNIVVGGGSGIAA</sequence>
<proteinExistence type="inferred from homology"/>
<dbReference type="PRINTS" id="PR00081">
    <property type="entry name" value="GDHRDH"/>
</dbReference>
<keyword evidence="2" id="KW-0560">Oxidoreductase</keyword>
<name>A0A9W6P3S1_9ACTN</name>
<comment type="caution">
    <text evidence="3">The sequence shown here is derived from an EMBL/GenBank/DDBJ whole genome shotgun (WGS) entry which is preliminary data.</text>
</comment>
<dbReference type="InterPro" id="IPR036291">
    <property type="entry name" value="NAD(P)-bd_dom_sf"/>
</dbReference>
<dbReference type="PANTHER" id="PTHR43639">
    <property type="entry name" value="OXIDOREDUCTASE, SHORT-CHAIN DEHYDROGENASE/REDUCTASE FAMILY (AFU_ORTHOLOGUE AFUA_5G02870)"/>
    <property type="match status" value="1"/>
</dbReference>
<evidence type="ECO:0000256" key="2">
    <source>
        <dbReference type="ARBA" id="ARBA00023002"/>
    </source>
</evidence>
<gene>
    <name evidence="3" type="ORF">Nans01_09200</name>
</gene>
<organism evidence="3 4">
    <name type="scientific">Nocardiopsis ansamitocini</name>
    <dbReference type="NCBI Taxonomy" id="1670832"/>
    <lineage>
        <taxon>Bacteria</taxon>
        <taxon>Bacillati</taxon>
        <taxon>Actinomycetota</taxon>
        <taxon>Actinomycetes</taxon>
        <taxon>Streptosporangiales</taxon>
        <taxon>Nocardiopsidaceae</taxon>
        <taxon>Nocardiopsis</taxon>
    </lineage>
</organism>
<protein>
    <submittedName>
        <fullName evidence="3">Short-chain dehydrogenase</fullName>
    </submittedName>
</protein>
<dbReference type="InterPro" id="IPR002347">
    <property type="entry name" value="SDR_fam"/>
</dbReference>
<dbReference type="SUPFAM" id="SSF51735">
    <property type="entry name" value="NAD(P)-binding Rossmann-fold domains"/>
    <property type="match status" value="1"/>
</dbReference>
<dbReference type="PANTHER" id="PTHR43639:SF1">
    <property type="entry name" value="SHORT-CHAIN DEHYDROGENASE_REDUCTASE FAMILY PROTEIN"/>
    <property type="match status" value="1"/>
</dbReference>
<comment type="similarity">
    <text evidence="1">Belongs to the short-chain dehydrogenases/reductases (SDR) family.</text>
</comment>
<dbReference type="Gene3D" id="3.40.50.720">
    <property type="entry name" value="NAD(P)-binding Rossmann-like Domain"/>
    <property type="match status" value="1"/>
</dbReference>
<keyword evidence="4" id="KW-1185">Reference proteome</keyword>
<dbReference type="Pfam" id="PF13561">
    <property type="entry name" value="adh_short_C2"/>
    <property type="match status" value="1"/>
</dbReference>
<dbReference type="FunFam" id="3.40.50.720:FF:000084">
    <property type="entry name" value="Short-chain dehydrogenase reductase"/>
    <property type="match status" value="1"/>
</dbReference>
<dbReference type="CDD" id="cd05233">
    <property type="entry name" value="SDR_c"/>
    <property type="match status" value="1"/>
</dbReference>
<accession>A0A9W6P3S1</accession>
<reference evidence="3" key="1">
    <citation type="submission" date="2023-02" db="EMBL/GenBank/DDBJ databases">
        <title>Nocardiopsis ansamitocini NBRC 112285.</title>
        <authorList>
            <person name="Ichikawa N."/>
            <person name="Sato H."/>
            <person name="Tonouchi N."/>
        </authorList>
    </citation>
    <scope>NUCLEOTIDE SEQUENCE</scope>
    <source>
        <strain evidence="3">NBRC 112285</strain>
    </source>
</reference>
<dbReference type="GO" id="GO:0016491">
    <property type="term" value="F:oxidoreductase activity"/>
    <property type="evidence" value="ECO:0007669"/>
    <property type="project" value="UniProtKB-KW"/>
</dbReference>
<dbReference type="Proteomes" id="UP001165092">
    <property type="component" value="Unassembled WGS sequence"/>
</dbReference>
<dbReference type="EMBL" id="BSQG01000001">
    <property type="protein sequence ID" value="GLU46569.1"/>
    <property type="molecule type" value="Genomic_DNA"/>
</dbReference>
<evidence type="ECO:0000313" key="4">
    <source>
        <dbReference type="Proteomes" id="UP001165092"/>
    </source>
</evidence>
<evidence type="ECO:0000256" key="1">
    <source>
        <dbReference type="ARBA" id="ARBA00006484"/>
    </source>
</evidence>